<keyword evidence="1" id="KW-0812">Transmembrane</keyword>
<feature type="transmembrane region" description="Helical" evidence="1">
    <location>
        <begin position="95"/>
        <end position="115"/>
    </location>
</feature>
<keyword evidence="1" id="KW-0472">Membrane</keyword>
<keyword evidence="3" id="KW-1185">Reference proteome</keyword>
<proteinExistence type="predicted"/>
<sequence>MGLARRRLGGFERVFSRAITALSVCFTTAMVILWSVYELAGEYCHRNTLTPSQLRVIQLNRMSQPICIGALSTSKISVACLIYRTQSPTNWRTGLLVVSCAFTVVLNGVAIVLMFTQCRSVELLRRHGDDRPDRRCIDRGIFLSKVNRFAARSK</sequence>
<organism evidence="2 3">
    <name type="scientific">Calycina marina</name>
    <dbReference type="NCBI Taxonomy" id="1763456"/>
    <lineage>
        <taxon>Eukaryota</taxon>
        <taxon>Fungi</taxon>
        <taxon>Dikarya</taxon>
        <taxon>Ascomycota</taxon>
        <taxon>Pezizomycotina</taxon>
        <taxon>Leotiomycetes</taxon>
        <taxon>Helotiales</taxon>
        <taxon>Pezizellaceae</taxon>
        <taxon>Calycina</taxon>
    </lineage>
</organism>
<dbReference type="Proteomes" id="UP000887226">
    <property type="component" value="Unassembled WGS sequence"/>
</dbReference>
<evidence type="ECO:0000313" key="2">
    <source>
        <dbReference type="EMBL" id="KAG9244179.1"/>
    </source>
</evidence>
<gene>
    <name evidence="2" type="ORF">BJ878DRAFT_507432</name>
</gene>
<dbReference type="AlphaFoldDB" id="A0A9P7Z2E3"/>
<evidence type="ECO:0000256" key="1">
    <source>
        <dbReference type="SAM" id="Phobius"/>
    </source>
</evidence>
<feature type="transmembrane region" description="Helical" evidence="1">
    <location>
        <begin position="14"/>
        <end position="37"/>
    </location>
</feature>
<dbReference type="OrthoDB" id="5022096at2759"/>
<dbReference type="EMBL" id="MU253924">
    <property type="protein sequence ID" value="KAG9244179.1"/>
    <property type="molecule type" value="Genomic_DNA"/>
</dbReference>
<evidence type="ECO:0000313" key="3">
    <source>
        <dbReference type="Proteomes" id="UP000887226"/>
    </source>
</evidence>
<reference evidence="2" key="1">
    <citation type="journal article" date="2021" name="IMA Fungus">
        <title>Genomic characterization of three marine fungi, including Emericellopsis atlantica sp. nov. with signatures of a generalist lifestyle and marine biomass degradation.</title>
        <authorList>
            <person name="Hagestad O.C."/>
            <person name="Hou L."/>
            <person name="Andersen J.H."/>
            <person name="Hansen E.H."/>
            <person name="Altermark B."/>
            <person name="Li C."/>
            <person name="Kuhnert E."/>
            <person name="Cox R.J."/>
            <person name="Crous P.W."/>
            <person name="Spatafora J.W."/>
            <person name="Lail K."/>
            <person name="Amirebrahimi M."/>
            <person name="Lipzen A."/>
            <person name="Pangilinan J."/>
            <person name="Andreopoulos W."/>
            <person name="Hayes R.D."/>
            <person name="Ng V."/>
            <person name="Grigoriev I.V."/>
            <person name="Jackson S.A."/>
            <person name="Sutton T.D.S."/>
            <person name="Dobson A.D.W."/>
            <person name="Rama T."/>
        </authorList>
    </citation>
    <scope>NUCLEOTIDE SEQUENCE</scope>
    <source>
        <strain evidence="2">TRa3180A</strain>
    </source>
</reference>
<accession>A0A9P7Z2E3</accession>
<keyword evidence="1" id="KW-1133">Transmembrane helix</keyword>
<name>A0A9P7Z2E3_9HELO</name>
<comment type="caution">
    <text evidence="2">The sequence shown here is derived from an EMBL/GenBank/DDBJ whole genome shotgun (WGS) entry which is preliminary data.</text>
</comment>
<protein>
    <submittedName>
        <fullName evidence="2">Uncharacterized protein</fullName>
    </submittedName>
</protein>